<evidence type="ECO:0000313" key="1">
    <source>
        <dbReference type="EMBL" id="PRX41358.1"/>
    </source>
</evidence>
<comment type="caution">
    <text evidence="1">The sequence shown here is derived from an EMBL/GenBank/DDBJ whole genome shotgun (WGS) entry which is preliminary data.</text>
</comment>
<organism evidence="1 2">
    <name type="scientific">Nonomuraea fuscirosea</name>
    <dbReference type="NCBI Taxonomy" id="1291556"/>
    <lineage>
        <taxon>Bacteria</taxon>
        <taxon>Bacillati</taxon>
        <taxon>Actinomycetota</taxon>
        <taxon>Actinomycetes</taxon>
        <taxon>Streptosporangiales</taxon>
        <taxon>Streptosporangiaceae</taxon>
        <taxon>Nonomuraea</taxon>
    </lineage>
</organism>
<dbReference type="EMBL" id="PVNG01000077">
    <property type="protein sequence ID" value="PRX41358.1"/>
    <property type="molecule type" value="Genomic_DNA"/>
</dbReference>
<dbReference type="InterPro" id="IPR046041">
    <property type="entry name" value="DUF5999"/>
</dbReference>
<keyword evidence="2" id="KW-1185">Reference proteome</keyword>
<gene>
    <name evidence="1" type="ORF">B0I32_1773</name>
</gene>
<dbReference type="Proteomes" id="UP000238312">
    <property type="component" value="Unassembled WGS sequence"/>
</dbReference>
<dbReference type="Pfam" id="PF19462">
    <property type="entry name" value="DUF5999"/>
    <property type="match status" value="1"/>
</dbReference>
<sequence length="38" mass="3888">MLCNGVVVFDDNGELLPDGRSVSAHCALPKFAGAALTV</sequence>
<evidence type="ECO:0000313" key="2">
    <source>
        <dbReference type="Proteomes" id="UP000238312"/>
    </source>
</evidence>
<accession>A0A2T0LGF5</accession>
<protein>
    <submittedName>
        <fullName evidence="1">Uncharacterized protein</fullName>
    </submittedName>
</protein>
<dbReference type="AlphaFoldDB" id="A0A2T0LGF5"/>
<reference evidence="1 2" key="1">
    <citation type="submission" date="2018-03" db="EMBL/GenBank/DDBJ databases">
        <title>Genomic Encyclopedia of Type Strains, Phase III (KMG-III): the genomes of soil and plant-associated and newly described type strains.</title>
        <authorList>
            <person name="Whitman W."/>
        </authorList>
    </citation>
    <scope>NUCLEOTIDE SEQUENCE [LARGE SCALE GENOMIC DNA]</scope>
    <source>
        <strain evidence="1 2">CGMCC 4.7104</strain>
    </source>
</reference>
<proteinExistence type="predicted"/>
<name>A0A2T0LGF5_9ACTN</name>